<dbReference type="InterPro" id="IPR003819">
    <property type="entry name" value="TauD/TfdA-like"/>
</dbReference>
<evidence type="ECO:0000313" key="4">
    <source>
        <dbReference type="EMBL" id="MFD1047937.1"/>
    </source>
</evidence>
<dbReference type="GO" id="GO:0051213">
    <property type="term" value="F:dioxygenase activity"/>
    <property type="evidence" value="ECO:0007669"/>
    <property type="project" value="UniProtKB-KW"/>
</dbReference>
<feature type="domain" description="TauD/TfdA-like" evidence="3">
    <location>
        <begin position="12"/>
        <end position="138"/>
    </location>
</feature>
<dbReference type="EMBL" id="JBHTIS010001320">
    <property type="protein sequence ID" value="MFD1047937.1"/>
    <property type="molecule type" value="Genomic_DNA"/>
</dbReference>
<protein>
    <submittedName>
        <fullName evidence="4">TauD/TfdA family dioxygenase</fullName>
    </submittedName>
</protein>
<accession>A0ABW3MCT8</accession>
<evidence type="ECO:0000313" key="5">
    <source>
        <dbReference type="Proteomes" id="UP001597045"/>
    </source>
</evidence>
<keyword evidence="1" id="KW-0560">Oxidoreductase</keyword>
<dbReference type="InterPro" id="IPR042098">
    <property type="entry name" value="TauD-like_sf"/>
</dbReference>
<organism evidence="4 5">
    <name type="scientific">Kibdelosporangium lantanae</name>
    <dbReference type="NCBI Taxonomy" id="1497396"/>
    <lineage>
        <taxon>Bacteria</taxon>
        <taxon>Bacillati</taxon>
        <taxon>Actinomycetota</taxon>
        <taxon>Actinomycetes</taxon>
        <taxon>Pseudonocardiales</taxon>
        <taxon>Pseudonocardiaceae</taxon>
        <taxon>Kibdelosporangium</taxon>
    </lineage>
</organism>
<keyword evidence="4" id="KW-0223">Dioxygenase</keyword>
<dbReference type="Gene3D" id="3.60.130.10">
    <property type="entry name" value="Clavaminate synthase-like"/>
    <property type="match status" value="1"/>
</dbReference>
<dbReference type="Proteomes" id="UP001597045">
    <property type="component" value="Unassembled WGS sequence"/>
</dbReference>
<gene>
    <name evidence="4" type="ORF">ACFQ1S_21565</name>
</gene>
<sequence>LVSGALVTADDIVAELTRRHPNTLSRLSEPFLFNRVDYVRPDEAPFVSSAVLDLDGPTVLYNRARIHRGHQIAGQPLTAEDRAALDALDEVLESPETPRTDLLVPAGTTLFFNNHRLLHNRTAYQEDPEARRLLYRVWIGT</sequence>
<dbReference type="SUPFAM" id="SSF51197">
    <property type="entry name" value="Clavaminate synthase-like"/>
    <property type="match status" value="1"/>
</dbReference>
<comment type="caution">
    <text evidence="4">The sequence shown here is derived from an EMBL/GenBank/DDBJ whole genome shotgun (WGS) entry which is preliminary data.</text>
</comment>
<reference evidence="5" key="1">
    <citation type="journal article" date="2019" name="Int. J. Syst. Evol. Microbiol.">
        <title>The Global Catalogue of Microorganisms (GCM) 10K type strain sequencing project: providing services to taxonomists for standard genome sequencing and annotation.</title>
        <authorList>
            <consortium name="The Broad Institute Genomics Platform"/>
            <consortium name="The Broad Institute Genome Sequencing Center for Infectious Disease"/>
            <person name="Wu L."/>
            <person name="Ma J."/>
        </authorList>
    </citation>
    <scope>NUCLEOTIDE SEQUENCE [LARGE SCALE GENOMIC DNA]</scope>
    <source>
        <strain evidence="5">JCM 31486</strain>
    </source>
</reference>
<evidence type="ECO:0000256" key="1">
    <source>
        <dbReference type="ARBA" id="ARBA00023002"/>
    </source>
</evidence>
<dbReference type="Pfam" id="PF02668">
    <property type="entry name" value="TauD"/>
    <property type="match status" value="1"/>
</dbReference>
<evidence type="ECO:0000256" key="2">
    <source>
        <dbReference type="ARBA" id="ARBA00023004"/>
    </source>
</evidence>
<keyword evidence="2" id="KW-0408">Iron</keyword>
<keyword evidence="5" id="KW-1185">Reference proteome</keyword>
<proteinExistence type="predicted"/>
<feature type="non-terminal residue" evidence="4">
    <location>
        <position position="1"/>
    </location>
</feature>
<name>A0ABW3MCT8_9PSEU</name>
<evidence type="ECO:0000259" key="3">
    <source>
        <dbReference type="Pfam" id="PF02668"/>
    </source>
</evidence>